<dbReference type="AlphaFoldDB" id="A0AAP9ERC8"/>
<dbReference type="KEGG" id="gti:FXF46_03660"/>
<evidence type="ECO:0000313" key="2">
    <source>
        <dbReference type="Proteomes" id="UP000323560"/>
    </source>
</evidence>
<organism evidence="1 2">
    <name type="scientific">Gluconobacter thailandicus</name>
    <dbReference type="NCBI Taxonomy" id="257438"/>
    <lineage>
        <taxon>Bacteria</taxon>
        <taxon>Pseudomonadati</taxon>
        <taxon>Pseudomonadota</taxon>
        <taxon>Alphaproteobacteria</taxon>
        <taxon>Acetobacterales</taxon>
        <taxon>Acetobacteraceae</taxon>
        <taxon>Gluconobacter</taxon>
    </lineage>
</organism>
<accession>A0AAP9ERC8</accession>
<evidence type="ECO:0000313" key="1">
    <source>
        <dbReference type="EMBL" id="QEH95452.1"/>
    </source>
</evidence>
<protein>
    <submittedName>
        <fullName evidence="1">Transcriptional regulator</fullName>
    </submittedName>
</protein>
<sequence length="60" mass="6516">MPGLREGTDSWAWIGLAAALSEKKGGIVYHNIRKSTTARRTDVGCNVVVMVCRLNAREVG</sequence>
<reference evidence="1 2" key="1">
    <citation type="submission" date="2019-08" db="EMBL/GenBank/DDBJ databases">
        <title>Gluconobacter frateurii HD924 genome.</title>
        <authorList>
            <person name="Liu Y."/>
            <person name="Zhang P."/>
        </authorList>
    </citation>
    <scope>NUCLEOTIDE SEQUENCE [LARGE SCALE GENOMIC DNA]</scope>
    <source>
        <strain evidence="1 2">HD924</strain>
    </source>
</reference>
<proteinExistence type="predicted"/>
<name>A0AAP9ERC8_GLUTH</name>
<gene>
    <name evidence="1" type="ORF">FXF46_03660</name>
</gene>
<dbReference type="EMBL" id="CP043043">
    <property type="protein sequence ID" value="QEH95452.1"/>
    <property type="molecule type" value="Genomic_DNA"/>
</dbReference>
<dbReference type="Proteomes" id="UP000323560">
    <property type="component" value="Chromosome"/>
</dbReference>